<dbReference type="InterPro" id="IPR029052">
    <property type="entry name" value="Metallo-depent_PP-like"/>
</dbReference>
<keyword evidence="2" id="KW-0732">Signal</keyword>
<organism evidence="6 7">
    <name type="scientific">Rhizoctonia solani</name>
    <dbReference type="NCBI Taxonomy" id="456999"/>
    <lineage>
        <taxon>Eukaryota</taxon>
        <taxon>Fungi</taxon>
        <taxon>Dikarya</taxon>
        <taxon>Basidiomycota</taxon>
        <taxon>Agaricomycotina</taxon>
        <taxon>Agaricomycetes</taxon>
        <taxon>Cantharellales</taxon>
        <taxon>Ceratobasidiaceae</taxon>
        <taxon>Rhizoctonia</taxon>
    </lineage>
</organism>
<accession>A0A8H3BV50</accession>
<dbReference type="PANTHER" id="PTHR11575">
    <property type="entry name" value="5'-NUCLEOTIDASE-RELATED"/>
    <property type="match status" value="1"/>
</dbReference>
<sequence>MRFHSRAYANIPLTRTGIVPLIQRGSSPYLLRSVPFSTIKGGKLLPIIHFNDVYKMTRHHERQQDNKSVPVIHNGELTNLSFDHVIRFADKIEEIRGKHGADKTQDEYKSLLLFSGDLFSPSVESLLTRGGNMVHLMNELGPDACVPGNHEFDFGRERFDRLIEFSNFPWLLSNIEQHPLNEKHHPDYSQRIQIDGLRKYLILERCGLKIGIIGLVSDDTLKKTNTESKALFALDPMNHPWSSKDEPDKWGPLQQLVAQLRRSEKDSGKGCDLVFALTHALVNEDIELAKQASVFAASSQRGDGLEHIPGIDIIFGGHDHHYWVSNGVPVEGLQPELSEKEKSESKDTLIVKSGTDFQDLSEVMIQVEERPNGTERKYVVTSVKGEYSVSLSKVDSDTPKVKRHRFEPIEPPKEGAGPGKIDDTQKKHIQTASTKKPMARVLKRQFDNEVLAGLKTPVAVNEHQIVIDESKSRSEETVVGNWIADVMLRWYDHLWDGKEISRPRAFVTCGGAIRGQRNLEPGTIFADEIIQLHPFDTPLVAVDVEGQHLKTALDGAFSSMKFEDGKYKAGAFPVVSGMKVEWNIAPATGPQLVRLYINNEHNVLEEVVDSKVYRILTIKYLADGNDGYSGRKNKDGSEPLGGFKKATIVQRYEEIPPYQVLLYYLNDLSALQVHSSAWASISNQFTRFKRFLGSSFDHVFELAERVGISIERRERQAIMRAPPPKQRLISEMKKLPKLDIQKRMGHRVVHVDDA</sequence>
<feature type="domain" description="5'-Nucleotidase C-terminal" evidence="5">
    <location>
        <begin position="467"/>
        <end position="628"/>
    </location>
</feature>
<keyword evidence="3" id="KW-0547">Nucleotide-binding</keyword>
<dbReference type="PRINTS" id="PR01607">
    <property type="entry name" value="APYRASEFAMLY"/>
</dbReference>
<dbReference type="Proteomes" id="UP000663840">
    <property type="component" value="Unassembled WGS sequence"/>
</dbReference>
<evidence type="ECO:0008006" key="8">
    <source>
        <dbReference type="Google" id="ProtNLM"/>
    </source>
</evidence>
<feature type="domain" description="Calcineurin-like phosphoesterase" evidence="4">
    <location>
        <begin position="46"/>
        <end position="322"/>
    </location>
</feature>
<reference evidence="6" key="1">
    <citation type="submission" date="2021-01" db="EMBL/GenBank/DDBJ databases">
        <authorList>
            <person name="Kaushik A."/>
        </authorList>
    </citation>
    <scope>NUCLEOTIDE SEQUENCE</scope>
    <source>
        <strain evidence="6">AG1-1A</strain>
    </source>
</reference>
<dbReference type="GO" id="GO:0016787">
    <property type="term" value="F:hydrolase activity"/>
    <property type="evidence" value="ECO:0007669"/>
    <property type="project" value="UniProtKB-KW"/>
</dbReference>
<dbReference type="Gene3D" id="3.60.21.10">
    <property type="match status" value="1"/>
</dbReference>
<dbReference type="PANTHER" id="PTHR11575:SF48">
    <property type="entry name" value="5'-NUCLEOTIDASE"/>
    <property type="match status" value="1"/>
</dbReference>
<proteinExistence type="inferred from homology"/>
<dbReference type="GO" id="GO:0000166">
    <property type="term" value="F:nucleotide binding"/>
    <property type="evidence" value="ECO:0007669"/>
    <property type="project" value="UniProtKB-KW"/>
</dbReference>
<dbReference type="InterPro" id="IPR004843">
    <property type="entry name" value="Calcineurin-like_PHP"/>
</dbReference>
<evidence type="ECO:0000256" key="3">
    <source>
        <dbReference type="RuleBase" id="RU362119"/>
    </source>
</evidence>
<evidence type="ECO:0000313" key="6">
    <source>
        <dbReference type="EMBL" id="CAE6465485.1"/>
    </source>
</evidence>
<evidence type="ECO:0000313" key="7">
    <source>
        <dbReference type="Proteomes" id="UP000663840"/>
    </source>
</evidence>
<dbReference type="InterPro" id="IPR006179">
    <property type="entry name" value="5_nucleotidase/apyrase"/>
</dbReference>
<evidence type="ECO:0000259" key="4">
    <source>
        <dbReference type="Pfam" id="PF00149"/>
    </source>
</evidence>
<gene>
    <name evidence="6" type="ORF">RDB_LOCUS109006</name>
</gene>
<comment type="similarity">
    <text evidence="1 3">Belongs to the 5'-nucleotidase family.</text>
</comment>
<protein>
    <recommendedName>
        <fullName evidence="8">5'-nucleotidase</fullName>
    </recommendedName>
</protein>
<evidence type="ECO:0000256" key="2">
    <source>
        <dbReference type="ARBA" id="ARBA00022729"/>
    </source>
</evidence>
<dbReference type="Gene3D" id="3.90.780.10">
    <property type="entry name" value="5'-Nucleotidase, C-terminal domain"/>
    <property type="match status" value="1"/>
</dbReference>
<keyword evidence="3" id="KW-0378">Hydrolase</keyword>
<dbReference type="SUPFAM" id="SSF56300">
    <property type="entry name" value="Metallo-dependent phosphatases"/>
    <property type="match status" value="1"/>
</dbReference>
<dbReference type="EMBL" id="CAJMWR010003656">
    <property type="protein sequence ID" value="CAE6465485.1"/>
    <property type="molecule type" value="Genomic_DNA"/>
</dbReference>
<evidence type="ECO:0000256" key="1">
    <source>
        <dbReference type="ARBA" id="ARBA00006654"/>
    </source>
</evidence>
<dbReference type="InterPro" id="IPR008334">
    <property type="entry name" value="5'-Nucleotdase_C"/>
</dbReference>
<name>A0A8H3BV50_9AGAM</name>
<dbReference type="Pfam" id="PF02872">
    <property type="entry name" value="5_nucleotid_C"/>
    <property type="match status" value="1"/>
</dbReference>
<evidence type="ECO:0000259" key="5">
    <source>
        <dbReference type="Pfam" id="PF02872"/>
    </source>
</evidence>
<dbReference type="GO" id="GO:0009166">
    <property type="term" value="P:nucleotide catabolic process"/>
    <property type="evidence" value="ECO:0007669"/>
    <property type="project" value="InterPro"/>
</dbReference>
<dbReference type="InterPro" id="IPR036907">
    <property type="entry name" value="5'-Nucleotdase_C_sf"/>
</dbReference>
<dbReference type="SUPFAM" id="SSF55816">
    <property type="entry name" value="5'-nucleotidase (syn. UDP-sugar hydrolase), C-terminal domain"/>
    <property type="match status" value="1"/>
</dbReference>
<dbReference type="Pfam" id="PF00149">
    <property type="entry name" value="Metallophos"/>
    <property type="match status" value="1"/>
</dbReference>
<comment type="caution">
    <text evidence="6">The sequence shown here is derived from an EMBL/GenBank/DDBJ whole genome shotgun (WGS) entry which is preliminary data.</text>
</comment>
<dbReference type="AlphaFoldDB" id="A0A8H3BV50"/>